<evidence type="ECO:0000313" key="1">
    <source>
        <dbReference type="EMBL" id="GAU95487.1"/>
    </source>
</evidence>
<comment type="caution">
    <text evidence="1">The sequence shown here is derived from an EMBL/GenBank/DDBJ whole genome shotgun (WGS) entry which is preliminary data.</text>
</comment>
<dbReference type="EMBL" id="BDGG01000003">
    <property type="protein sequence ID" value="GAU95487.1"/>
    <property type="molecule type" value="Genomic_DNA"/>
</dbReference>
<keyword evidence="2" id="KW-1185">Reference proteome</keyword>
<dbReference type="Proteomes" id="UP000186922">
    <property type="component" value="Unassembled WGS sequence"/>
</dbReference>
<protein>
    <submittedName>
        <fullName evidence="1">Uncharacterized protein</fullName>
    </submittedName>
</protein>
<evidence type="ECO:0000313" key="2">
    <source>
        <dbReference type="Proteomes" id="UP000186922"/>
    </source>
</evidence>
<name>A0A1D1V740_RAMVA</name>
<proteinExistence type="predicted"/>
<dbReference type="AlphaFoldDB" id="A0A1D1V740"/>
<reference evidence="1 2" key="1">
    <citation type="journal article" date="2016" name="Nat. Commun.">
        <title>Extremotolerant tardigrade genome and improved radiotolerance of human cultured cells by tardigrade-unique protein.</title>
        <authorList>
            <person name="Hashimoto T."/>
            <person name="Horikawa D.D."/>
            <person name="Saito Y."/>
            <person name="Kuwahara H."/>
            <person name="Kozuka-Hata H."/>
            <person name="Shin-I T."/>
            <person name="Minakuchi Y."/>
            <person name="Ohishi K."/>
            <person name="Motoyama A."/>
            <person name="Aizu T."/>
            <person name="Enomoto A."/>
            <person name="Kondo K."/>
            <person name="Tanaka S."/>
            <person name="Hara Y."/>
            <person name="Koshikawa S."/>
            <person name="Sagara H."/>
            <person name="Miura T."/>
            <person name="Yokobori S."/>
            <person name="Miyagawa K."/>
            <person name="Suzuki Y."/>
            <person name="Kubo T."/>
            <person name="Oyama M."/>
            <person name="Kohara Y."/>
            <person name="Fujiyama A."/>
            <person name="Arakawa K."/>
            <person name="Katayama T."/>
            <person name="Toyoda A."/>
            <person name="Kunieda T."/>
        </authorList>
    </citation>
    <scope>NUCLEOTIDE SEQUENCE [LARGE SCALE GENOMIC DNA]</scope>
    <source>
        <strain evidence="1 2">YOKOZUNA-1</strain>
    </source>
</reference>
<gene>
    <name evidence="1" type="primary">RvY_07098-1</name>
    <name evidence="1" type="synonym">RvY_07098.1</name>
    <name evidence="1" type="ORF">RvY_07098</name>
</gene>
<organism evidence="1 2">
    <name type="scientific">Ramazzottius varieornatus</name>
    <name type="common">Water bear</name>
    <name type="synonym">Tardigrade</name>
    <dbReference type="NCBI Taxonomy" id="947166"/>
    <lineage>
        <taxon>Eukaryota</taxon>
        <taxon>Metazoa</taxon>
        <taxon>Ecdysozoa</taxon>
        <taxon>Tardigrada</taxon>
        <taxon>Eutardigrada</taxon>
        <taxon>Parachela</taxon>
        <taxon>Hypsibioidea</taxon>
        <taxon>Ramazzottiidae</taxon>
        <taxon>Ramazzottius</taxon>
    </lineage>
</organism>
<sequence>MGDHYVVAHTVYKTLPYVDQNEADPILQEVTAKGQTKTVKRAEHGTSGDQIFAIGDSRARPLLYKMNRIGGSTVFVSSWSEGVSYETNLTGLQPGIDGVHLQQVRNGPLEQKPKILFAHMVRDIVYASFKRNHN</sequence>
<accession>A0A1D1V740</accession>